<name>A0ACC1XDE7_MELAZ</name>
<protein>
    <submittedName>
        <fullName evidence="1">Stress responsive A/B barrel domain protein</fullName>
    </submittedName>
</protein>
<dbReference type="EMBL" id="CM051403">
    <property type="protein sequence ID" value="KAJ4708792.1"/>
    <property type="molecule type" value="Genomic_DNA"/>
</dbReference>
<evidence type="ECO:0000313" key="1">
    <source>
        <dbReference type="EMBL" id="KAJ4708792.1"/>
    </source>
</evidence>
<sequence>MMRLTLAPKARTVFSLSPTLSLTFSPPKQASLRPFKLKPRTFSVKASMSTQTTVEHIVLFKVKPDADQSKVNTMINNLSGLISLDPVRHLSVGPVLRTGSSLFTFTHMLHSRYDSKPDLNAYSQHPNHLTVVKESVLPICEDIMAVDWVADQTPNQIVIPAGSAVRVTFLKLKENLGEEVKNEVLGAIKGIKETIGGIEQITCGENFSPARAKGFSIASIAIFKGLKEMEEADSKEELVNLHKEKVKDYLESVIVVDYVVPSPSSSSL</sequence>
<organism evidence="1 2">
    <name type="scientific">Melia azedarach</name>
    <name type="common">Chinaberry tree</name>
    <dbReference type="NCBI Taxonomy" id="155640"/>
    <lineage>
        <taxon>Eukaryota</taxon>
        <taxon>Viridiplantae</taxon>
        <taxon>Streptophyta</taxon>
        <taxon>Embryophyta</taxon>
        <taxon>Tracheophyta</taxon>
        <taxon>Spermatophyta</taxon>
        <taxon>Magnoliopsida</taxon>
        <taxon>eudicotyledons</taxon>
        <taxon>Gunneridae</taxon>
        <taxon>Pentapetalae</taxon>
        <taxon>rosids</taxon>
        <taxon>malvids</taxon>
        <taxon>Sapindales</taxon>
        <taxon>Meliaceae</taxon>
        <taxon>Melia</taxon>
    </lineage>
</organism>
<accession>A0ACC1XDE7</accession>
<gene>
    <name evidence="1" type="ORF">OWV82_018681</name>
</gene>
<dbReference type="Proteomes" id="UP001164539">
    <property type="component" value="Chromosome 10"/>
</dbReference>
<proteinExistence type="predicted"/>
<keyword evidence="2" id="KW-1185">Reference proteome</keyword>
<evidence type="ECO:0000313" key="2">
    <source>
        <dbReference type="Proteomes" id="UP001164539"/>
    </source>
</evidence>
<comment type="caution">
    <text evidence="1">The sequence shown here is derived from an EMBL/GenBank/DDBJ whole genome shotgun (WGS) entry which is preliminary data.</text>
</comment>
<reference evidence="1 2" key="1">
    <citation type="journal article" date="2023" name="Science">
        <title>Complex scaffold remodeling in plant triterpene biosynthesis.</title>
        <authorList>
            <person name="De La Pena R."/>
            <person name="Hodgson H."/>
            <person name="Liu J.C."/>
            <person name="Stephenson M.J."/>
            <person name="Martin A.C."/>
            <person name="Owen C."/>
            <person name="Harkess A."/>
            <person name="Leebens-Mack J."/>
            <person name="Jimenez L.E."/>
            <person name="Osbourn A."/>
            <person name="Sattely E.S."/>
        </authorList>
    </citation>
    <scope>NUCLEOTIDE SEQUENCE [LARGE SCALE GENOMIC DNA]</scope>
    <source>
        <strain evidence="2">cv. JPN11</strain>
        <tissue evidence="1">Leaf</tissue>
    </source>
</reference>